<comment type="caution">
    <text evidence="2">The sequence shown here is derived from an EMBL/GenBank/DDBJ whole genome shotgun (WGS) entry which is preliminary data.</text>
</comment>
<keyword evidence="3" id="KW-1185">Reference proteome</keyword>
<proteinExistence type="predicted"/>
<evidence type="ECO:0000313" key="3">
    <source>
        <dbReference type="Proteomes" id="UP001139488"/>
    </source>
</evidence>
<dbReference type="RefSeq" id="WP_244356527.1">
    <property type="nucleotide sequence ID" value="NZ_JAJNNZ010000004.1"/>
</dbReference>
<gene>
    <name evidence="2" type="ORF">LNL84_07715</name>
</gene>
<dbReference type="Proteomes" id="UP001139488">
    <property type="component" value="Unassembled WGS sequence"/>
</dbReference>
<sequence>MMMTNLFKSLLILLALQLTGCFHSSSDDEPILTFGGDREVFFQVDGVENYLRVENDVWRYSSPE</sequence>
<dbReference type="AlphaFoldDB" id="A0A9X2AYJ5"/>
<protein>
    <submittedName>
        <fullName evidence="2">Uncharacterized protein</fullName>
    </submittedName>
</protein>
<evidence type="ECO:0000313" key="2">
    <source>
        <dbReference type="EMBL" id="MCJ2376723.1"/>
    </source>
</evidence>
<name>A0A9X2AYJ5_9VIBR</name>
<feature type="chain" id="PRO_5040913007" evidence="1">
    <location>
        <begin position="25"/>
        <end position="64"/>
    </location>
</feature>
<accession>A0A9X2AYJ5</accession>
<reference evidence="2" key="1">
    <citation type="submission" date="2021-11" db="EMBL/GenBank/DDBJ databases">
        <title>Vibrio ZSDE26 sp. nov. and Vibrio ZSDZ34 sp. nov., isolated from coastal seawater in Qingdao.</title>
        <authorList>
            <person name="Zhang P."/>
        </authorList>
    </citation>
    <scope>NUCLEOTIDE SEQUENCE</scope>
    <source>
        <strain evidence="2">ZSDZ34</strain>
    </source>
</reference>
<evidence type="ECO:0000256" key="1">
    <source>
        <dbReference type="SAM" id="SignalP"/>
    </source>
</evidence>
<keyword evidence="1" id="KW-0732">Signal</keyword>
<feature type="signal peptide" evidence="1">
    <location>
        <begin position="1"/>
        <end position="24"/>
    </location>
</feature>
<organism evidence="2 3">
    <name type="scientific">Vibrio gelatinilyticus</name>
    <dbReference type="NCBI Taxonomy" id="2893468"/>
    <lineage>
        <taxon>Bacteria</taxon>
        <taxon>Pseudomonadati</taxon>
        <taxon>Pseudomonadota</taxon>
        <taxon>Gammaproteobacteria</taxon>
        <taxon>Vibrionales</taxon>
        <taxon>Vibrionaceae</taxon>
        <taxon>Vibrio</taxon>
    </lineage>
</organism>
<dbReference type="EMBL" id="JAJNNZ010000004">
    <property type="protein sequence ID" value="MCJ2376723.1"/>
    <property type="molecule type" value="Genomic_DNA"/>
</dbReference>